<accession>A0AAQ3PJT7</accession>
<evidence type="ECO:0000313" key="2">
    <source>
        <dbReference type="EMBL" id="WVZ26692.1"/>
    </source>
</evidence>
<feature type="region of interest" description="Disordered" evidence="1">
    <location>
        <begin position="1"/>
        <end position="22"/>
    </location>
</feature>
<evidence type="ECO:0000256" key="1">
    <source>
        <dbReference type="SAM" id="MobiDB-lite"/>
    </source>
</evidence>
<gene>
    <name evidence="2" type="ORF">V8G54_005236</name>
</gene>
<organism evidence="2 3">
    <name type="scientific">Vigna mungo</name>
    <name type="common">Black gram</name>
    <name type="synonym">Phaseolus mungo</name>
    <dbReference type="NCBI Taxonomy" id="3915"/>
    <lineage>
        <taxon>Eukaryota</taxon>
        <taxon>Viridiplantae</taxon>
        <taxon>Streptophyta</taxon>
        <taxon>Embryophyta</taxon>
        <taxon>Tracheophyta</taxon>
        <taxon>Spermatophyta</taxon>
        <taxon>Magnoliopsida</taxon>
        <taxon>eudicotyledons</taxon>
        <taxon>Gunneridae</taxon>
        <taxon>Pentapetalae</taxon>
        <taxon>rosids</taxon>
        <taxon>fabids</taxon>
        <taxon>Fabales</taxon>
        <taxon>Fabaceae</taxon>
        <taxon>Papilionoideae</taxon>
        <taxon>50 kb inversion clade</taxon>
        <taxon>NPAAA clade</taxon>
        <taxon>indigoferoid/millettioid clade</taxon>
        <taxon>Phaseoleae</taxon>
        <taxon>Vigna</taxon>
    </lineage>
</organism>
<dbReference type="Proteomes" id="UP001374535">
    <property type="component" value="Chromosome 1"/>
</dbReference>
<dbReference type="EMBL" id="CP144700">
    <property type="protein sequence ID" value="WVZ26692.1"/>
    <property type="molecule type" value="Genomic_DNA"/>
</dbReference>
<name>A0AAQ3PJT7_VIGMU</name>
<feature type="compositionally biased region" description="Polar residues" evidence="1">
    <location>
        <begin position="1"/>
        <end position="15"/>
    </location>
</feature>
<protein>
    <submittedName>
        <fullName evidence="2">Uncharacterized protein</fullName>
    </submittedName>
</protein>
<evidence type="ECO:0000313" key="3">
    <source>
        <dbReference type="Proteomes" id="UP001374535"/>
    </source>
</evidence>
<sequence>MEVVSVQNAPCSSVENGPCEREVSPRKKKARAIAVAFERMRKCEGKRSRDGRKLRNAGEVQVSIENEVLNDNNAGKELCSGVPRKDGERQTQIPQESPTIHVDREITSSANFHKSSSLLNHQVEKDHVGGLGLGSVHNVTFQSTTKLSDSFSNFDSAANPQLKEEVISLKEKLATVEENFKTLKSVMLRYIEMKEGHIPSELITIFGDTTVVAEVDKMFQQTKKILVEQSFSYMEYVIYVLC</sequence>
<reference evidence="2 3" key="1">
    <citation type="journal article" date="2023" name="Life. Sci Alliance">
        <title>Evolutionary insights into 3D genome organization and epigenetic landscape of Vigna mungo.</title>
        <authorList>
            <person name="Junaid A."/>
            <person name="Singh B."/>
            <person name="Bhatia S."/>
        </authorList>
    </citation>
    <scope>NUCLEOTIDE SEQUENCE [LARGE SCALE GENOMIC DNA]</scope>
    <source>
        <strain evidence="2">Urdbean</strain>
    </source>
</reference>
<keyword evidence="3" id="KW-1185">Reference proteome</keyword>
<dbReference type="AlphaFoldDB" id="A0AAQ3PJT7"/>
<proteinExistence type="predicted"/>